<dbReference type="Proteomes" id="UP000263012">
    <property type="component" value="Chromosome"/>
</dbReference>
<proteinExistence type="predicted"/>
<organism evidence="1 2">
    <name type="scientific">Halalkaliarchaeum desulfuricum</name>
    <dbReference type="NCBI Taxonomy" id="2055893"/>
    <lineage>
        <taxon>Archaea</taxon>
        <taxon>Methanobacteriati</taxon>
        <taxon>Methanobacteriota</taxon>
        <taxon>Stenosarchaea group</taxon>
        <taxon>Halobacteria</taxon>
        <taxon>Halobacteriales</taxon>
        <taxon>Haloferacaceae</taxon>
        <taxon>Halalkaliarchaeum</taxon>
    </lineage>
</organism>
<evidence type="ECO:0000313" key="2">
    <source>
        <dbReference type="Proteomes" id="UP000263012"/>
    </source>
</evidence>
<dbReference type="GeneID" id="37878199"/>
<name>A0A343TK48_9EURY</name>
<keyword evidence="1" id="KW-0808">Transferase</keyword>
<accession>A0A343TK48</accession>
<sequence length="140" mass="15693">MSSKHEPTDGESTTAEAPHCGVCEHVYFQDDWERTPFCAEWNKETSIRVGEVCSAFSLQDETTIVGTAPADTDVDVEIDWEELTTGTDAPFFAAYRDDEKYGWMCGNCRTLEVAIDTMGQFVCNDCGNKHSPTEWDPSYL</sequence>
<dbReference type="EMBL" id="CP025066">
    <property type="protein sequence ID" value="AUX09470.1"/>
    <property type="molecule type" value="Genomic_DNA"/>
</dbReference>
<gene>
    <name evidence="1" type="ORF">AArcSl_1844</name>
</gene>
<evidence type="ECO:0000313" key="1">
    <source>
        <dbReference type="EMBL" id="AUX09470.1"/>
    </source>
</evidence>
<protein>
    <submittedName>
        <fullName evidence="1">Acetyltransferase</fullName>
    </submittedName>
</protein>
<dbReference type="Pfam" id="PF19133">
    <property type="entry name" value="DUF5816"/>
    <property type="match status" value="1"/>
</dbReference>
<reference evidence="2" key="1">
    <citation type="submission" date="2017-11" db="EMBL/GenBank/DDBJ databases">
        <title>Phenotypic and genomic properties of facultatively anaerobic sulfur-reducing natronoarchaea from hypersaline soda lakes.</title>
        <authorList>
            <person name="Sorokin D.Y."/>
            <person name="Kublanov I.V."/>
            <person name="Roman P."/>
            <person name="Sinninghe Damste J.S."/>
            <person name="Golyshin P.N."/>
            <person name="Rojo D."/>
            <person name="Ciordia S."/>
            <person name="Mena M.D.C."/>
            <person name="Ferrer M."/>
            <person name="Messina E."/>
            <person name="Smedile F."/>
            <person name="La Spada G."/>
            <person name="La Cono V."/>
            <person name="Yakimov M.M."/>
        </authorList>
    </citation>
    <scope>NUCLEOTIDE SEQUENCE [LARGE SCALE GENOMIC DNA]</scope>
    <source>
        <strain evidence="2">AArc-Sl</strain>
    </source>
</reference>
<keyword evidence="2" id="KW-1185">Reference proteome</keyword>
<dbReference type="AlphaFoldDB" id="A0A343TK48"/>
<dbReference type="OrthoDB" id="333505at2157"/>
<dbReference type="KEGG" id="hdf:AArcSl_1844"/>
<dbReference type="GO" id="GO:0016740">
    <property type="term" value="F:transferase activity"/>
    <property type="evidence" value="ECO:0007669"/>
    <property type="project" value="UniProtKB-KW"/>
</dbReference>
<dbReference type="InterPro" id="IPR043854">
    <property type="entry name" value="DUF5816"/>
</dbReference>
<dbReference type="RefSeq" id="WP_119818110.1">
    <property type="nucleotide sequence ID" value="NZ_CP025066.1"/>
</dbReference>